<keyword evidence="2" id="KW-0813">Transport</keyword>
<dbReference type="InterPro" id="IPR023996">
    <property type="entry name" value="TonB-dep_OMP_SusC/RagA"/>
</dbReference>
<dbReference type="PANTHER" id="PTHR30069">
    <property type="entry name" value="TONB-DEPENDENT OUTER MEMBRANE RECEPTOR"/>
    <property type="match status" value="1"/>
</dbReference>
<dbReference type="KEGG" id="nia:A8C56_01050"/>
<proteinExistence type="inferred from homology"/>
<dbReference type="SUPFAM" id="SSF49464">
    <property type="entry name" value="Carboxypeptidase regulatory domain-like"/>
    <property type="match status" value="1"/>
</dbReference>
<organism evidence="4 5">
    <name type="scientific">Niabella ginsenosidivorans</name>
    <dbReference type="NCBI Taxonomy" id="1176587"/>
    <lineage>
        <taxon>Bacteria</taxon>
        <taxon>Pseudomonadati</taxon>
        <taxon>Bacteroidota</taxon>
        <taxon>Chitinophagia</taxon>
        <taxon>Chitinophagales</taxon>
        <taxon>Chitinophagaceae</taxon>
        <taxon>Niabella</taxon>
    </lineage>
</organism>
<keyword evidence="2" id="KW-0812">Transmembrane</keyword>
<evidence type="ECO:0000256" key="1">
    <source>
        <dbReference type="ARBA" id="ARBA00022729"/>
    </source>
</evidence>
<sequence>MLSSGAAIFEKITGVVKDSAGNVLPGVSVGIRGKPIGTTTDGNGVFSISADPEDYLVFSRVGMVSLEIAVGNQKEFRITMYYEEAKSEDDIVVVAYGKQRKATLTGSVATITTKEIKQSPAANLAVALTGRLPGLIAQQRSGEPGRDETLLFMRGRGTLNGQAPLIMVDGVERELNSIDPNEVETVTILKDASATALYGVRGANGVILVTTKRGTELVPTIGLNVESGRQTFTRWPTTMSSYDWAQLKNQAWHNDNPNPGPNDSPPYSDYALERFQKQDWPEAYPNNNWVDKLLYKWVPQTRYNLTLNGKGSNVGYFVNIGYLDQGGQFKVDPEPKSWDPAAYMKRYNFRSNIDAVLNKSKTLKTFLNAAGWLEKVNGPYVDGRFTSNSQIAPEIIHRTLQLWPVTMPGPLTPGGEVLIGSGSYQESPWAEINRTGYRRETRSSVTATWGMEQDFSALITKGLSAKVMASFDTRSMHYLNGAMQHQYWEQVIDPNLKGSSGFDSVYYRRIRSDFDNTPISTSISASFQSFFDMQLHINYNRSFGKHNVGALILGQQQGMIKPSDPLPFNVRGLASRLSYGYDNRYMVEFNAGYNGSEQFAKGRRYGFFPSYSGAWNISNEAFFQGLKATVNTFKLRASYGKVGNDKIGDTRFLYLDNVSRGGGGPIPGVAQNNSTINETFFGNPNVSWETARKLNLGLDISLFRSLDIVFDVFNEHRDNILIYRQTIPTLIGVSNSSIAPYNMGKINNKGWELEMTYNKSINRDLNLVSKFNIAYNDNKIIFRDELRMDSSYAYPYRETGYSIGQQWGYKVLGYYNSQEEIDQAGIVYGEGKAFRPGDFKYADLNGDGIINNKDVMPLGYSNVPKLSWGWATSINYKIFDISFLLQGVSKVSGVIGGDGPWEWYDFRKYHQQAWTPERAASGEKILYPALSLNVSASNTTNSFFIQDRSFVRLKNVEIGVSLPSSWVSKISARQVRLYMNGLNLFTWDKQKIKDWDPELLSNTTYPVLKIINFGLNVTF</sequence>
<dbReference type="Gene3D" id="2.170.130.10">
    <property type="entry name" value="TonB-dependent receptor, plug domain"/>
    <property type="match status" value="1"/>
</dbReference>
<dbReference type="NCBIfam" id="TIGR04056">
    <property type="entry name" value="OMP_RagA_SusC"/>
    <property type="match status" value="1"/>
</dbReference>
<evidence type="ECO:0000259" key="3">
    <source>
        <dbReference type="Pfam" id="PF07715"/>
    </source>
</evidence>
<dbReference type="Pfam" id="PF13715">
    <property type="entry name" value="CarbopepD_reg_2"/>
    <property type="match status" value="1"/>
</dbReference>
<dbReference type="AlphaFoldDB" id="A0A1A9I7R2"/>
<dbReference type="Proteomes" id="UP000077667">
    <property type="component" value="Chromosome"/>
</dbReference>
<dbReference type="Gene3D" id="2.60.40.1120">
    <property type="entry name" value="Carboxypeptidase-like, regulatory domain"/>
    <property type="match status" value="1"/>
</dbReference>
<comment type="subcellular location">
    <subcellularLocation>
        <location evidence="2">Cell outer membrane</location>
        <topology evidence="2">Multi-pass membrane protein</topology>
    </subcellularLocation>
</comment>
<dbReference type="PANTHER" id="PTHR30069:SF29">
    <property type="entry name" value="HEMOGLOBIN AND HEMOGLOBIN-HAPTOGLOBIN-BINDING PROTEIN 1-RELATED"/>
    <property type="match status" value="1"/>
</dbReference>
<dbReference type="EMBL" id="CP015772">
    <property type="protein sequence ID" value="ANH83623.1"/>
    <property type="molecule type" value="Genomic_DNA"/>
</dbReference>
<keyword evidence="2" id="KW-0998">Cell outer membrane</keyword>
<evidence type="ECO:0000313" key="4">
    <source>
        <dbReference type="EMBL" id="ANH83623.1"/>
    </source>
</evidence>
<dbReference type="GO" id="GO:0015344">
    <property type="term" value="F:siderophore uptake transmembrane transporter activity"/>
    <property type="evidence" value="ECO:0007669"/>
    <property type="project" value="TreeGrafter"/>
</dbReference>
<dbReference type="PROSITE" id="PS00018">
    <property type="entry name" value="EF_HAND_1"/>
    <property type="match status" value="1"/>
</dbReference>
<dbReference type="FunFam" id="2.170.130.10:FF:000003">
    <property type="entry name" value="SusC/RagA family TonB-linked outer membrane protein"/>
    <property type="match status" value="1"/>
</dbReference>
<dbReference type="GO" id="GO:0044718">
    <property type="term" value="P:siderophore transmembrane transport"/>
    <property type="evidence" value="ECO:0007669"/>
    <property type="project" value="TreeGrafter"/>
</dbReference>
<name>A0A1A9I7R2_9BACT</name>
<keyword evidence="5" id="KW-1185">Reference proteome</keyword>
<dbReference type="InterPro" id="IPR008969">
    <property type="entry name" value="CarboxyPept-like_regulatory"/>
</dbReference>
<protein>
    <submittedName>
        <fullName evidence="4">SusC/RagA family TonB-linked outer membrane protein</fullName>
    </submittedName>
</protein>
<gene>
    <name evidence="4" type="ORF">A8C56_01050</name>
</gene>
<feature type="domain" description="TonB-dependent receptor plug" evidence="3">
    <location>
        <begin position="101"/>
        <end position="206"/>
    </location>
</feature>
<dbReference type="InterPro" id="IPR023997">
    <property type="entry name" value="TonB-dep_OMP_SusC/RagA_CS"/>
</dbReference>
<dbReference type="InterPro" id="IPR037066">
    <property type="entry name" value="Plug_dom_sf"/>
</dbReference>
<keyword evidence="2" id="KW-1134">Transmembrane beta strand</keyword>
<dbReference type="InterPro" id="IPR039426">
    <property type="entry name" value="TonB-dep_rcpt-like"/>
</dbReference>
<dbReference type="InterPro" id="IPR018247">
    <property type="entry name" value="EF_Hand_1_Ca_BS"/>
</dbReference>
<evidence type="ECO:0000256" key="2">
    <source>
        <dbReference type="PROSITE-ProRule" id="PRU01360"/>
    </source>
</evidence>
<dbReference type="STRING" id="1176587.A8C56_01050"/>
<dbReference type="GO" id="GO:0009279">
    <property type="term" value="C:cell outer membrane"/>
    <property type="evidence" value="ECO:0007669"/>
    <property type="project" value="UniProtKB-SubCell"/>
</dbReference>
<accession>A0A1A9I7R2</accession>
<keyword evidence="2" id="KW-0472">Membrane</keyword>
<keyword evidence="1" id="KW-0732">Signal</keyword>
<dbReference type="SUPFAM" id="SSF56935">
    <property type="entry name" value="Porins"/>
    <property type="match status" value="1"/>
</dbReference>
<dbReference type="NCBIfam" id="TIGR04057">
    <property type="entry name" value="SusC_RagA_signa"/>
    <property type="match status" value="1"/>
</dbReference>
<dbReference type="InterPro" id="IPR012910">
    <property type="entry name" value="Plug_dom"/>
</dbReference>
<dbReference type="PROSITE" id="PS52016">
    <property type="entry name" value="TONB_DEPENDENT_REC_3"/>
    <property type="match status" value="1"/>
</dbReference>
<reference evidence="4 5" key="1">
    <citation type="submission" date="2016-05" db="EMBL/GenBank/DDBJ databases">
        <title>Niabella ginsenosidivorans BS26 whole genome sequencing.</title>
        <authorList>
            <person name="Im W.T."/>
            <person name="Siddiqi M.Z."/>
        </authorList>
    </citation>
    <scope>NUCLEOTIDE SEQUENCE [LARGE SCALE GENOMIC DNA]</scope>
    <source>
        <strain evidence="4 5">BS26</strain>
    </source>
</reference>
<dbReference type="Pfam" id="PF07715">
    <property type="entry name" value="Plug"/>
    <property type="match status" value="1"/>
</dbReference>
<evidence type="ECO:0000313" key="5">
    <source>
        <dbReference type="Proteomes" id="UP000077667"/>
    </source>
</evidence>
<comment type="similarity">
    <text evidence="2">Belongs to the TonB-dependent receptor family.</text>
</comment>